<dbReference type="PANTHER" id="PTHR48106:SF13">
    <property type="entry name" value="QUINONE OXIDOREDUCTASE-RELATED"/>
    <property type="match status" value="1"/>
</dbReference>
<organism evidence="1 2">
    <name type="scientific">Cryptococcus depauperatus CBS 7841</name>
    <dbReference type="NCBI Taxonomy" id="1295531"/>
    <lineage>
        <taxon>Eukaryota</taxon>
        <taxon>Fungi</taxon>
        <taxon>Dikarya</taxon>
        <taxon>Basidiomycota</taxon>
        <taxon>Agaricomycotina</taxon>
        <taxon>Tremellomycetes</taxon>
        <taxon>Tremellales</taxon>
        <taxon>Cryptococcaceae</taxon>
        <taxon>Cryptococcus</taxon>
    </lineage>
</organism>
<dbReference type="GO" id="GO:0003960">
    <property type="term" value="F:quinone reductase (NADPH) activity"/>
    <property type="evidence" value="ECO:0007669"/>
    <property type="project" value="InterPro"/>
</dbReference>
<dbReference type="Gene3D" id="3.90.180.10">
    <property type="entry name" value="Medium-chain alcohol dehydrogenases, catalytic domain"/>
    <property type="match status" value="1"/>
</dbReference>
<dbReference type="SMART" id="SM00829">
    <property type="entry name" value="PKS_ER"/>
    <property type="match status" value="1"/>
</dbReference>
<evidence type="ECO:0000313" key="1">
    <source>
        <dbReference type="EMBL" id="WVN85189.1"/>
    </source>
</evidence>
<reference evidence="1" key="3">
    <citation type="submission" date="2024-01" db="EMBL/GenBank/DDBJ databases">
        <authorList>
            <person name="Coelho M.A."/>
            <person name="David-Palma M."/>
            <person name="Shea T."/>
            <person name="Sun S."/>
            <person name="Cuomo C.A."/>
            <person name="Heitman J."/>
        </authorList>
    </citation>
    <scope>NUCLEOTIDE SEQUENCE</scope>
    <source>
        <strain evidence="1">CBS 7841</strain>
    </source>
</reference>
<dbReference type="Pfam" id="PF00107">
    <property type="entry name" value="ADH_zinc_N"/>
    <property type="match status" value="1"/>
</dbReference>
<dbReference type="OrthoDB" id="48317at2759"/>
<reference evidence="1" key="2">
    <citation type="journal article" date="2022" name="Elife">
        <title>Obligate sexual reproduction of a homothallic fungus closely related to the Cryptococcus pathogenic species complex.</title>
        <authorList>
            <person name="Passer A.R."/>
            <person name="Clancey S.A."/>
            <person name="Shea T."/>
            <person name="David-Palma M."/>
            <person name="Averette A.F."/>
            <person name="Boekhout T."/>
            <person name="Porcel B.M."/>
            <person name="Nowrousian M."/>
            <person name="Cuomo C.A."/>
            <person name="Sun S."/>
            <person name="Heitman J."/>
            <person name="Coelho M.A."/>
        </authorList>
    </citation>
    <scope>NUCLEOTIDE SEQUENCE</scope>
    <source>
        <strain evidence="1">CBS 7841</strain>
    </source>
</reference>
<dbReference type="InterPro" id="IPR047618">
    <property type="entry name" value="QOR-like"/>
</dbReference>
<dbReference type="KEGG" id="cdep:91084550"/>
<dbReference type="InterPro" id="IPR013149">
    <property type="entry name" value="ADH-like_C"/>
</dbReference>
<protein>
    <submittedName>
        <fullName evidence="1">Uncharacterized protein</fullName>
    </submittedName>
</protein>
<sequence length="336" mass="36255">MDSAQIPKTMKAIQVEQIGGPEVNVLREIPVPTPKPDEVLIKVQWTGLNYIDHYFRTGIYPKELPYTVGQDVVGTLLTTPSSQGEFDISIGTTVYSLTGSAFAEYVVAPAHKVAALPKGLSPKDGVSLATLGLTSLALAKESYPVQKGDWILIRAVAGGIGLVLTQIVKHLGGHVIGTTSSPQKAEIAKRYGADHVLLTTTPSEENVKKIIELSDGGVHAVFDGVGKDTFDENFEVTRRKGTIVAFGNASGVIPPFSPFKLTPKALKFTRPSVIAIIDTVEEFKEYFVELGAIATRAGMKFEVFKEYDFLAEEVAQAQKDLQSRGTTGKLLIHVSD</sequence>
<dbReference type="GO" id="GO:0070402">
    <property type="term" value="F:NADPH binding"/>
    <property type="evidence" value="ECO:0007669"/>
    <property type="project" value="TreeGrafter"/>
</dbReference>
<dbReference type="InterPro" id="IPR020843">
    <property type="entry name" value="ER"/>
</dbReference>
<dbReference type="SUPFAM" id="SSF50129">
    <property type="entry name" value="GroES-like"/>
    <property type="match status" value="1"/>
</dbReference>
<reference evidence="1" key="1">
    <citation type="submission" date="2016-06" db="EMBL/GenBank/DDBJ databases">
        <authorList>
            <person name="Cuomo C."/>
            <person name="Litvintseva A."/>
            <person name="Heitman J."/>
            <person name="Chen Y."/>
            <person name="Sun S."/>
            <person name="Springer D."/>
            <person name="Dromer F."/>
            <person name="Young S."/>
            <person name="Zeng Q."/>
            <person name="Chapman S."/>
            <person name="Gujja S."/>
            <person name="Saif S."/>
            <person name="Birren B."/>
        </authorList>
    </citation>
    <scope>NUCLEOTIDE SEQUENCE</scope>
    <source>
        <strain evidence="1">CBS 7841</strain>
    </source>
</reference>
<keyword evidence="2" id="KW-1185">Reference proteome</keyword>
<dbReference type="GeneID" id="91084550"/>
<dbReference type="AlphaFoldDB" id="A0A1E3IZ54"/>
<gene>
    <name evidence="1" type="ORF">L203_100334</name>
</gene>
<dbReference type="CDD" id="cd05286">
    <property type="entry name" value="QOR2"/>
    <property type="match status" value="1"/>
</dbReference>
<evidence type="ECO:0000313" key="2">
    <source>
        <dbReference type="Proteomes" id="UP000094043"/>
    </source>
</evidence>
<dbReference type="GO" id="GO:0035925">
    <property type="term" value="F:mRNA 3'-UTR AU-rich region binding"/>
    <property type="evidence" value="ECO:0007669"/>
    <property type="project" value="TreeGrafter"/>
</dbReference>
<proteinExistence type="predicted"/>
<dbReference type="Pfam" id="PF08240">
    <property type="entry name" value="ADH_N"/>
    <property type="match status" value="1"/>
</dbReference>
<name>A0A1E3IZ54_9TREE</name>
<dbReference type="Gene3D" id="3.40.50.720">
    <property type="entry name" value="NAD(P)-binding Rossmann-like Domain"/>
    <property type="match status" value="1"/>
</dbReference>
<dbReference type="RefSeq" id="XP_066065890.1">
    <property type="nucleotide sequence ID" value="XM_066209793.1"/>
</dbReference>
<dbReference type="GO" id="GO:0005829">
    <property type="term" value="C:cytosol"/>
    <property type="evidence" value="ECO:0007669"/>
    <property type="project" value="TreeGrafter"/>
</dbReference>
<dbReference type="InterPro" id="IPR036291">
    <property type="entry name" value="NAD(P)-bd_dom_sf"/>
</dbReference>
<dbReference type="Proteomes" id="UP000094043">
    <property type="component" value="Chromosome 1"/>
</dbReference>
<dbReference type="EMBL" id="CP143784">
    <property type="protein sequence ID" value="WVN85189.1"/>
    <property type="molecule type" value="Genomic_DNA"/>
</dbReference>
<dbReference type="InterPro" id="IPR011032">
    <property type="entry name" value="GroES-like_sf"/>
</dbReference>
<dbReference type="PANTHER" id="PTHR48106">
    <property type="entry name" value="QUINONE OXIDOREDUCTASE PIG3-RELATED"/>
    <property type="match status" value="1"/>
</dbReference>
<dbReference type="SUPFAM" id="SSF51735">
    <property type="entry name" value="NAD(P)-binding Rossmann-fold domains"/>
    <property type="match status" value="1"/>
</dbReference>
<dbReference type="InterPro" id="IPR013154">
    <property type="entry name" value="ADH-like_N"/>
</dbReference>
<accession>A0A1E3IZ54</accession>
<dbReference type="VEuPathDB" id="FungiDB:L203_00003"/>